<protein>
    <submittedName>
        <fullName evidence="3">Uncharacterized protein</fullName>
    </submittedName>
</protein>
<accession>A0AAN6TB26</accession>
<organism evidence="3 4">
    <name type="scientific">Canariomyces notabilis</name>
    <dbReference type="NCBI Taxonomy" id="2074819"/>
    <lineage>
        <taxon>Eukaryota</taxon>
        <taxon>Fungi</taxon>
        <taxon>Dikarya</taxon>
        <taxon>Ascomycota</taxon>
        <taxon>Pezizomycotina</taxon>
        <taxon>Sordariomycetes</taxon>
        <taxon>Sordariomycetidae</taxon>
        <taxon>Sordariales</taxon>
        <taxon>Chaetomiaceae</taxon>
        <taxon>Canariomyces</taxon>
    </lineage>
</organism>
<evidence type="ECO:0000256" key="2">
    <source>
        <dbReference type="SAM" id="Phobius"/>
    </source>
</evidence>
<reference evidence="3" key="1">
    <citation type="journal article" date="2023" name="Mol. Phylogenet. Evol.">
        <title>Genome-scale phylogeny and comparative genomics of the fungal order Sordariales.</title>
        <authorList>
            <person name="Hensen N."/>
            <person name="Bonometti L."/>
            <person name="Westerberg I."/>
            <person name="Brannstrom I.O."/>
            <person name="Guillou S."/>
            <person name="Cros-Aarteil S."/>
            <person name="Calhoun S."/>
            <person name="Haridas S."/>
            <person name="Kuo A."/>
            <person name="Mondo S."/>
            <person name="Pangilinan J."/>
            <person name="Riley R."/>
            <person name="LaButti K."/>
            <person name="Andreopoulos B."/>
            <person name="Lipzen A."/>
            <person name="Chen C."/>
            <person name="Yan M."/>
            <person name="Daum C."/>
            <person name="Ng V."/>
            <person name="Clum A."/>
            <person name="Steindorff A."/>
            <person name="Ohm R.A."/>
            <person name="Martin F."/>
            <person name="Silar P."/>
            <person name="Natvig D.O."/>
            <person name="Lalanne C."/>
            <person name="Gautier V."/>
            <person name="Ament-Velasquez S.L."/>
            <person name="Kruys A."/>
            <person name="Hutchinson M.I."/>
            <person name="Powell A.J."/>
            <person name="Barry K."/>
            <person name="Miller A.N."/>
            <person name="Grigoriev I.V."/>
            <person name="Debuchy R."/>
            <person name="Gladieux P."/>
            <person name="Hiltunen Thoren M."/>
            <person name="Johannesson H."/>
        </authorList>
    </citation>
    <scope>NUCLEOTIDE SEQUENCE</scope>
    <source>
        <strain evidence="3">CBS 508.74</strain>
    </source>
</reference>
<evidence type="ECO:0000256" key="1">
    <source>
        <dbReference type="SAM" id="MobiDB-lite"/>
    </source>
</evidence>
<keyword evidence="2" id="KW-0812">Transmembrane</keyword>
<gene>
    <name evidence="3" type="ORF">N656DRAFT_799374</name>
</gene>
<feature type="transmembrane region" description="Helical" evidence="2">
    <location>
        <begin position="352"/>
        <end position="373"/>
    </location>
</feature>
<proteinExistence type="predicted"/>
<comment type="caution">
    <text evidence="3">The sequence shown here is derived from an EMBL/GenBank/DDBJ whole genome shotgun (WGS) entry which is preliminary data.</text>
</comment>
<feature type="region of interest" description="Disordered" evidence="1">
    <location>
        <begin position="387"/>
        <end position="409"/>
    </location>
</feature>
<feature type="transmembrane region" description="Helical" evidence="2">
    <location>
        <begin position="174"/>
        <end position="194"/>
    </location>
</feature>
<feature type="transmembrane region" description="Helical" evidence="2">
    <location>
        <begin position="206"/>
        <end position="227"/>
    </location>
</feature>
<feature type="transmembrane region" description="Helical" evidence="2">
    <location>
        <begin position="239"/>
        <end position="257"/>
    </location>
</feature>
<feature type="compositionally biased region" description="Gly residues" evidence="1">
    <location>
        <begin position="396"/>
        <end position="409"/>
    </location>
</feature>
<dbReference type="GeneID" id="89941988"/>
<feature type="transmembrane region" description="Helical" evidence="2">
    <location>
        <begin position="127"/>
        <end position="153"/>
    </location>
</feature>
<dbReference type="Proteomes" id="UP001302812">
    <property type="component" value="Unassembled WGS sequence"/>
</dbReference>
<name>A0AAN6TB26_9PEZI</name>
<keyword evidence="4" id="KW-1185">Reference proteome</keyword>
<reference evidence="3" key="2">
    <citation type="submission" date="2023-05" db="EMBL/GenBank/DDBJ databases">
        <authorList>
            <consortium name="Lawrence Berkeley National Laboratory"/>
            <person name="Steindorff A."/>
            <person name="Hensen N."/>
            <person name="Bonometti L."/>
            <person name="Westerberg I."/>
            <person name="Brannstrom I.O."/>
            <person name="Guillou S."/>
            <person name="Cros-Aarteil S."/>
            <person name="Calhoun S."/>
            <person name="Haridas S."/>
            <person name="Kuo A."/>
            <person name="Mondo S."/>
            <person name="Pangilinan J."/>
            <person name="Riley R."/>
            <person name="Labutti K."/>
            <person name="Andreopoulos B."/>
            <person name="Lipzen A."/>
            <person name="Chen C."/>
            <person name="Yanf M."/>
            <person name="Daum C."/>
            <person name="Ng V."/>
            <person name="Clum A."/>
            <person name="Ohm R."/>
            <person name="Martin F."/>
            <person name="Silar P."/>
            <person name="Natvig D."/>
            <person name="Lalanne C."/>
            <person name="Gautier V."/>
            <person name="Ament-Velasquez S.L."/>
            <person name="Kruys A."/>
            <person name="Hutchinson M.I."/>
            <person name="Powell A.J."/>
            <person name="Barry K."/>
            <person name="Miller A.N."/>
            <person name="Grigoriev I.V."/>
            <person name="Debuchy R."/>
            <person name="Gladieux P."/>
            <person name="Thoren M.H."/>
            <person name="Johannesson H."/>
        </authorList>
    </citation>
    <scope>NUCLEOTIDE SEQUENCE</scope>
    <source>
        <strain evidence="3">CBS 508.74</strain>
    </source>
</reference>
<feature type="transmembrane region" description="Helical" evidence="2">
    <location>
        <begin position="310"/>
        <end position="332"/>
    </location>
</feature>
<dbReference type="EMBL" id="MU853347">
    <property type="protein sequence ID" value="KAK4111074.1"/>
    <property type="molecule type" value="Genomic_DNA"/>
</dbReference>
<dbReference type="RefSeq" id="XP_064668644.1">
    <property type="nucleotide sequence ID" value="XM_064817863.1"/>
</dbReference>
<dbReference type="AlphaFoldDB" id="A0AAN6TB26"/>
<keyword evidence="2" id="KW-1133">Transmembrane helix</keyword>
<sequence>MADLPVPRNPSWPTDQADPASCSAAGEFFAMWLTTPEQIKARTYRGPGIDVTARYLRVLFGASTENWSDGQLVHWFQDTQAEAERRYSTQPGSPDLGIFFNEYIKPAVDGCSASVCRSLGWQGNTDLAGIGVFSSYCIEAALATIYLVVLLANRFKIWKKGRVLDSFLGTVSDLVQGVFVFSVAIMIASLHSIVKVLDQSDYSVTTYEIVTAMLVTIFSVCPATLLYAIGGNSKGPKPILRPILLVIWILMLAVVNLGRTTDPSRQALAANTIGHPFEVYCQVIGSAPLEAARIFAVAAAEGGKEEDGRAWRVIVSVLACLVMWFFLGLFAAMRATIIDVAGDSDKSNEWSFGQIVALASWAPVVLNFFYLLFLGVEKGQGSKLPHGYTITSSDTGNGGAEGGGGQGGE</sequence>
<evidence type="ECO:0000313" key="4">
    <source>
        <dbReference type="Proteomes" id="UP001302812"/>
    </source>
</evidence>
<feature type="region of interest" description="Disordered" evidence="1">
    <location>
        <begin position="1"/>
        <end position="20"/>
    </location>
</feature>
<keyword evidence="2" id="KW-0472">Membrane</keyword>
<evidence type="ECO:0000313" key="3">
    <source>
        <dbReference type="EMBL" id="KAK4111074.1"/>
    </source>
</evidence>